<dbReference type="SUPFAM" id="SSF52047">
    <property type="entry name" value="RNI-like"/>
    <property type="match status" value="1"/>
</dbReference>
<dbReference type="SMART" id="SM00579">
    <property type="entry name" value="FBD"/>
    <property type="match status" value="1"/>
</dbReference>
<evidence type="ECO:0000313" key="3">
    <source>
        <dbReference type="Proteomes" id="UP000316621"/>
    </source>
</evidence>
<dbReference type="PANTHER" id="PTHR31900:SF30">
    <property type="entry name" value="SUPERFAMILY PROTEIN, PUTATIVE-RELATED"/>
    <property type="match status" value="1"/>
</dbReference>
<name>A0A4Y7JZN2_PAPSO</name>
<proteinExistence type="predicted"/>
<evidence type="ECO:0000313" key="2">
    <source>
        <dbReference type="EMBL" id="RZC66026.1"/>
    </source>
</evidence>
<gene>
    <name evidence="2" type="ORF">C5167_009720</name>
</gene>
<dbReference type="PANTHER" id="PTHR31900">
    <property type="entry name" value="F-BOX/RNI SUPERFAMILY PROTEIN-RELATED"/>
    <property type="match status" value="1"/>
</dbReference>
<protein>
    <recommendedName>
        <fullName evidence="1">FBD domain-containing protein</fullName>
    </recommendedName>
</protein>
<accession>A0A4Y7JZN2</accession>
<sequence>MKLLGEVSTVKQMELTAGFLELLSQAPDLLDFQPPRLCNLQHLVLDMWSTRGCLQAISYVLRIYPNVSYLSLRCDMKSNSENVDDDWETGLSSRGMLSHLKYVQIERVEGCDAELKLLSFLLNNATDLEELSIYFISDEVTQVEQFKDKLRGVPTASLSIRLVFQTQF</sequence>
<dbReference type="OrthoDB" id="1939276at2759"/>
<evidence type="ECO:0000259" key="1">
    <source>
        <dbReference type="SMART" id="SM00579"/>
    </source>
</evidence>
<dbReference type="Proteomes" id="UP000316621">
    <property type="component" value="Chromosome 6"/>
</dbReference>
<dbReference type="Gramene" id="RZC66026">
    <property type="protein sequence ID" value="RZC66026"/>
    <property type="gene ID" value="C5167_009720"/>
</dbReference>
<dbReference type="AlphaFoldDB" id="A0A4Y7JZN2"/>
<dbReference type="EMBL" id="CM010720">
    <property type="protein sequence ID" value="RZC66026.1"/>
    <property type="molecule type" value="Genomic_DNA"/>
</dbReference>
<dbReference type="InterPro" id="IPR006566">
    <property type="entry name" value="FBD"/>
</dbReference>
<keyword evidence="3" id="KW-1185">Reference proteome</keyword>
<dbReference type="Pfam" id="PF08387">
    <property type="entry name" value="FBD"/>
    <property type="match status" value="1"/>
</dbReference>
<reference evidence="2 3" key="1">
    <citation type="journal article" date="2018" name="Science">
        <title>The opium poppy genome and morphinan production.</title>
        <authorList>
            <person name="Guo L."/>
            <person name="Winzer T."/>
            <person name="Yang X."/>
            <person name="Li Y."/>
            <person name="Ning Z."/>
            <person name="He Z."/>
            <person name="Teodor R."/>
            <person name="Lu Y."/>
            <person name="Bowser T.A."/>
            <person name="Graham I.A."/>
            <person name="Ye K."/>
        </authorList>
    </citation>
    <scope>NUCLEOTIDE SEQUENCE [LARGE SCALE GENOMIC DNA]</scope>
    <source>
        <strain evidence="3">cv. HN1</strain>
        <tissue evidence="2">Leaves</tissue>
    </source>
</reference>
<organism evidence="2 3">
    <name type="scientific">Papaver somniferum</name>
    <name type="common">Opium poppy</name>
    <dbReference type="NCBI Taxonomy" id="3469"/>
    <lineage>
        <taxon>Eukaryota</taxon>
        <taxon>Viridiplantae</taxon>
        <taxon>Streptophyta</taxon>
        <taxon>Embryophyta</taxon>
        <taxon>Tracheophyta</taxon>
        <taxon>Spermatophyta</taxon>
        <taxon>Magnoliopsida</taxon>
        <taxon>Ranunculales</taxon>
        <taxon>Papaveraceae</taxon>
        <taxon>Papaveroideae</taxon>
        <taxon>Papaver</taxon>
    </lineage>
</organism>
<feature type="domain" description="FBD" evidence="1">
    <location>
        <begin position="94"/>
        <end position="165"/>
    </location>
</feature>
<dbReference type="InterPro" id="IPR050232">
    <property type="entry name" value="FBL13/AtMIF1-like"/>
</dbReference>